<evidence type="ECO:0000256" key="1">
    <source>
        <dbReference type="SAM" id="MobiDB-lite"/>
    </source>
</evidence>
<dbReference type="EMBL" id="KZ502746">
    <property type="protein sequence ID" value="PKU73409.1"/>
    <property type="molecule type" value="Genomic_DNA"/>
</dbReference>
<protein>
    <submittedName>
        <fullName evidence="2">Uncharacterized protein</fullName>
    </submittedName>
</protein>
<sequence>MKSDNETHDAAAIAKSLKEKTKEFKNHEKHDNIKVESYIHNAENRPAKKPKSSKPI</sequence>
<proteinExistence type="predicted"/>
<evidence type="ECO:0000313" key="3">
    <source>
        <dbReference type="Proteomes" id="UP000233837"/>
    </source>
</evidence>
<gene>
    <name evidence="2" type="ORF">MA16_Dca019985</name>
</gene>
<reference evidence="2 3" key="1">
    <citation type="journal article" date="2016" name="Sci. Rep.">
        <title>The Dendrobium catenatum Lindl. genome sequence provides insights into polysaccharide synthase, floral development and adaptive evolution.</title>
        <authorList>
            <person name="Zhang G.Q."/>
            <person name="Xu Q."/>
            <person name="Bian C."/>
            <person name="Tsai W.C."/>
            <person name="Yeh C.M."/>
            <person name="Liu K.W."/>
            <person name="Yoshida K."/>
            <person name="Zhang L.S."/>
            <person name="Chang S.B."/>
            <person name="Chen F."/>
            <person name="Shi Y."/>
            <person name="Su Y.Y."/>
            <person name="Zhang Y.Q."/>
            <person name="Chen L.J."/>
            <person name="Yin Y."/>
            <person name="Lin M."/>
            <person name="Huang H."/>
            <person name="Deng H."/>
            <person name="Wang Z.W."/>
            <person name="Zhu S.L."/>
            <person name="Zhao X."/>
            <person name="Deng C."/>
            <person name="Niu S.C."/>
            <person name="Huang J."/>
            <person name="Wang M."/>
            <person name="Liu G.H."/>
            <person name="Yang H.J."/>
            <person name="Xiao X.J."/>
            <person name="Hsiao Y.Y."/>
            <person name="Wu W.L."/>
            <person name="Chen Y.Y."/>
            <person name="Mitsuda N."/>
            <person name="Ohme-Takagi M."/>
            <person name="Luo Y.B."/>
            <person name="Van de Peer Y."/>
            <person name="Liu Z.J."/>
        </authorList>
    </citation>
    <scope>NUCLEOTIDE SEQUENCE [LARGE SCALE GENOMIC DNA]</scope>
    <source>
        <tissue evidence="2">The whole plant</tissue>
    </source>
</reference>
<feature type="region of interest" description="Disordered" evidence="1">
    <location>
        <begin position="1"/>
        <end position="56"/>
    </location>
</feature>
<accession>A0A2I0WCK9</accession>
<feature type="compositionally biased region" description="Basic and acidic residues" evidence="1">
    <location>
        <begin position="16"/>
        <end position="34"/>
    </location>
</feature>
<name>A0A2I0WCK9_9ASPA</name>
<organism evidence="2 3">
    <name type="scientific">Dendrobium catenatum</name>
    <dbReference type="NCBI Taxonomy" id="906689"/>
    <lineage>
        <taxon>Eukaryota</taxon>
        <taxon>Viridiplantae</taxon>
        <taxon>Streptophyta</taxon>
        <taxon>Embryophyta</taxon>
        <taxon>Tracheophyta</taxon>
        <taxon>Spermatophyta</taxon>
        <taxon>Magnoliopsida</taxon>
        <taxon>Liliopsida</taxon>
        <taxon>Asparagales</taxon>
        <taxon>Orchidaceae</taxon>
        <taxon>Epidendroideae</taxon>
        <taxon>Malaxideae</taxon>
        <taxon>Dendrobiinae</taxon>
        <taxon>Dendrobium</taxon>
    </lineage>
</organism>
<keyword evidence="3" id="KW-1185">Reference proteome</keyword>
<dbReference type="AlphaFoldDB" id="A0A2I0WCK9"/>
<feature type="compositionally biased region" description="Basic residues" evidence="1">
    <location>
        <begin position="47"/>
        <end position="56"/>
    </location>
</feature>
<reference evidence="2 3" key="2">
    <citation type="journal article" date="2017" name="Nature">
        <title>The Apostasia genome and the evolution of orchids.</title>
        <authorList>
            <person name="Zhang G.Q."/>
            <person name="Liu K.W."/>
            <person name="Li Z."/>
            <person name="Lohaus R."/>
            <person name="Hsiao Y.Y."/>
            <person name="Niu S.C."/>
            <person name="Wang J.Y."/>
            <person name="Lin Y.C."/>
            <person name="Xu Q."/>
            <person name="Chen L.J."/>
            <person name="Yoshida K."/>
            <person name="Fujiwara S."/>
            <person name="Wang Z.W."/>
            <person name="Zhang Y.Q."/>
            <person name="Mitsuda N."/>
            <person name="Wang M."/>
            <person name="Liu G.H."/>
            <person name="Pecoraro L."/>
            <person name="Huang H.X."/>
            <person name="Xiao X.J."/>
            <person name="Lin M."/>
            <person name="Wu X.Y."/>
            <person name="Wu W.L."/>
            <person name="Chen Y.Y."/>
            <person name="Chang S.B."/>
            <person name="Sakamoto S."/>
            <person name="Ohme-Takagi M."/>
            <person name="Yagi M."/>
            <person name="Zeng S.J."/>
            <person name="Shen C.Y."/>
            <person name="Yeh C.M."/>
            <person name="Luo Y.B."/>
            <person name="Tsai W.C."/>
            <person name="Van de Peer Y."/>
            <person name="Liu Z.J."/>
        </authorList>
    </citation>
    <scope>NUCLEOTIDE SEQUENCE [LARGE SCALE GENOMIC DNA]</scope>
    <source>
        <tissue evidence="2">The whole plant</tissue>
    </source>
</reference>
<dbReference type="Proteomes" id="UP000233837">
    <property type="component" value="Unassembled WGS sequence"/>
</dbReference>
<evidence type="ECO:0000313" key="2">
    <source>
        <dbReference type="EMBL" id="PKU73409.1"/>
    </source>
</evidence>